<dbReference type="SMART" id="SM00086">
    <property type="entry name" value="PAC"/>
    <property type="match status" value="3"/>
</dbReference>
<feature type="domain" description="PAC" evidence="7">
    <location>
        <begin position="223"/>
        <end position="274"/>
    </location>
</feature>
<dbReference type="PRINTS" id="PR00344">
    <property type="entry name" value="BCTRLSENSOR"/>
</dbReference>
<evidence type="ECO:0000256" key="4">
    <source>
        <dbReference type="PROSITE-ProRule" id="PRU00169"/>
    </source>
</evidence>
<dbReference type="Gene3D" id="3.30.565.10">
    <property type="entry name" value="Histidine kinase-like ATPase, C-terminal domain"/>
    <property type="match status" value="1"/>
</dbReference>
<evidence type="ECO:0000259" key="7">
    <source>
        <dbReference type="PROSITE" id="PS50113"/>
    </source>
</evidence>
<evidence type="ECO:0000256" key="2">
    <source>
        <dbReference type="ARBA" id="ARBA00012438"/>
    </source>
</evidence>
<feature type="domain" description="Histidine kinase" evidence="5">
    <location>
        <begin position="561"/>
        <end position="781"/>
    </location>
</feature>
<gene>
    <name evidence="8" type="ORF">NX02_28080</name>
</gene>
<dbReference type="InterPro" id="IPR036097">
    <property type="entry name" value="HisK_dim/P_sf"/>
</dbReference>
<dbReference type="KEGG" id="ssan:NX02_28080"/>
<dbReference type="SMART" id="SM00448">
    <property type="entry name" value="REC"/>
    <property type="match status" value="2"/>
</dbReference>
<evidence type="ECO:0000256" key="3">
    <source>
        <dbReference type="ARBA" id="ARBA00022553"/>
    </source>
</evidence>
<name>W0ALK5_9SPHN</name>
<evidence type="ECO:0000313" key="8">
    <source>
        <dbReference type="EMBL" id="AHE57198.1"/>
    </source>
</evidence>
<dbReference type="SMART" id="SM00387">
    <property type="entry name" value="HATPase_c"/>
    <property type="match status" value="1"/>
</dbReference>
<dbReference type="EMBL" id="CP006644">
    <property type="protein sequence ID" value="AHE57198.1"/>
    <property type="molecule type" value="Genomic_DNA"/>
</dbReference>
<feature type="modified residue" description="4-aspartylphosphate" evidence="4">
    <location>
        <position position="852"/>
    </location>
</feature>
<dbReference type="SUPFAM" id="SSF55785">
    <property type="entry name" value="PYP-like sensor domain (PAS domain)"/>
    <property type="match status" value="3"/>
</dbReference>
<dbReference type="SMART" id="SM00388">
    <property type="entry name" value="HisKA"/>
    <property type="match status" value="1"/>
</dbReference>
<dbReference type="HOGENOM" id="CLU_000445_114_51_5"/>
<feature type="domain" description="PAC" evidence="7">
    <location>
        <begin position="494"/>
        <end position="548"/>
    </location>
</feature>
<dbReference type="PATRIC" id="fig|1123269.5.peg.5510"/>
<dbReference type="InterPro" id="IPR035965">
    <property type="entry name" value="PAS-like_dom_sf"/>
</dbReference>
<dbReference type="Gene3D" id="1.10.287.130">
    <property type="match status" value="1"/>
</dbReference>
<dbReference type="PROSITE" id="PS50109">
    <property type="entry name" value="HIS_KIN"/>
    <property type="match status" value="1"/>
</dbReference>
<dbReference type="InterPro" id="IPR003594">
    <property type="entry name" value="HATPase_dom"/>
</dbReference>
<dbReference type="InterPro" id="IPR001789">
    <property type="entry name" value="Sig_transdc_resp-reg_receiver"/>
</dbReference>
<dbReference type="SUPFAM" id="SSF52172">
    <property type="entry name" value="CheY-like"/>
    <property type="match status" value="2"/>
</dbReference>
<dbReference type="InterPro" id="IPR001610">
    <property type="entry name" value="PAC"/>
</dbReference>
<dbReference type="CDD" id="cd00130">
    <property type="entry name" value="PAS"/>
    <property type="match status" value="2"/>
</dbReference>
<dbReference type="InterPro" id="IPR005467">
    <property type="entry name" value="His_kinase_dom"/>
</dbReference>
<keyword evidence="9" id="KW-1185">Reference proteome</keyword>
<dbReference type="AlphaFoldDB" id="W0ALK5"/>
<dbReference type="InterPro" id="IPR013655">
    <property type="entry name" value="PAS_fold_3"/>
</dbReference>
<dbReference type="EC" id="2.7.13.3" evidence="2"/>
<dbReference type="Pfam" id="PF00072">
    <property type="entry name" value="Response_reg"/>
    <property type="match status" value="2"/>
</dbReference>
<dbReference type="SMART" id="SM00091">
    <property type="entry name" value="PAS"/>
    <property type="match status" value="2"/>
</dbReference>
<feature type="domain" description="Response regulatory" evidence="6">
    <location>
        <begin position="8"/>
        <end position="124"/>
    </location>
</feature>
<evidence type="ECO:0000259" key="6">
    <source>
        <dbReference type="PROSITE" id="PS50110"/>
    </source>
</evidence>
<dbReference type="InterPro" id="IPR000014">
    <property type="entry name" value="PAS"/>
</dbReference>
<dbReference type="CDD" id="cd00082">
    <property type="entry name" value="HisKA"/>
    <property type="match status" value="1"/>
</dbReference>
<dbReference type="InterPro" id="IPR013656">
    <property type="entry name" value="PAS_4"/>
</dbReference>
<dbReference type="Pfam" id="PF00512">
    <property type="entry name" value="HisKA"/>
    <property type="match status" value="1"/>
</dbReference>
<dbReference type="Gene3D" id="2.10.70.100">
    <property type="match status" value="1"/>
</dbReference>
<dbReference type="PROSITE" id="PS50110">
    <property type="entry name" value="RESPONSE_REGULATORY"/>
    <property type="match status" value="2"/>
</dbReference>
<dbReference type="GO" id="GO:0000155">
    <property type="term" value="F:phosphorelay sensor kinase activity"/>
    <property type="evidence" value="ECO:0007669"/>
    <property type="project" value="InterPro"/>
</dbReference>
<dbReference type="PROSITE" id="PS50113">
    <property type="entry name" value="PAC"/>
    <property type="match status" value="3"/>
</dbReference>
<dbReference type="InterPro" id="IPR011006">
    <property type="entry name" value="CheY-like_superfamily"/>
</dbReference>
<dbReference type="Gene3D" id="3.40.50.2300">
    <property type="match status" value="2"/>
</dbReference>
<reference evidence="8 9" key="1">
    <citation type="submission" date="2013-07" db="EMBL/GenBank/DDBJ databases">
        <title>Completed genome of Sphingomonas sanxanigenens NX02.</title>
        <authorList>
            <person name="Ma T."/>
            <person name="Huang H."/>
            <person name="Wu M."/>
            <person name="Li X."/>
            <person name="Li G."/>
        </authorList>
    </citation>
    <scope>NUCLEOTIDE SEQUENCE [LARGE SCALE GENOMIC DNA]</scope>
    <source>
        <strain evidence="8 9">NX02</strain>
    </source>
</reference>
<dbReference type="SUPFAM" id="SSF55874">
    <property type="entry name" value="ATPase domain of HSP90 chaperone/DNA topoisomerase II/histidine kinase"/>
    <property type="match status" value="1"/>
</dbReference>
<dbReference type="InterPro" id="IPR004358">
    <property type="entry name" value="Sig_transdc_His_kin-like_C"/>
</dbReference>
<comment type="catalytic activity">
    <reaction evidence="1">
        <text>ATP + protein L-histidine = ADP + protein N-phospho-L-histidine.</text>
        <dbReference type="EC" id="2.7.13.3"/>
    </reaction>
</comment>
<dbReference type="PANTHER" id="PTHR43065">
    <property type="entry name" value="SENSOR HISTIDINE KINASE"/>
    <property type="match status" value="1"/>
</dbReference>
<dbReference type="Pfam" id="PF08447">
    <property type="entry name" value="PAS_3"/>
    <property type="match status" value="2"/>
</dbReference>
<organism evidence="8 9">
    <name type="scientific">Sphingomonas sanxanigenens DSM 19645 = NX02</name>
    <dbReference type="NCBI Taxonomy" id="1123269"/>
    <lineage>
        <taxon>Bacteria</taxon>
        <taxon>Pseudomonadati</taxon>
        <taxon>Pseudomonadota</taxon>
        <taxon>Alphaproteobacteria</taxon>
        <taxon>Sphingomonadales</taxon>
        <taxon>Sphingomonadaceae</taxon>
        <taxon>Sphingomonas</taxon>
    </lineage>
</organism>
<dbReference type="InterPro" id="IPR000700">
    <property type="entry name" value="PAS-assoc_C"/>
</dbReference>
<dbReference type="eggNOG" id="COG4191">
    <property type="taxonomic scope" value="Bacteria"/>
</dbReference>
<dbReference type="Gene3D" id="3.30.450.20">
    <property type="entry name" value="PAS domain"/>
    <property type="match status" value="3"/>
</dbReference>
<feature type="modified residue" description="4-aspartylphosphate" evidence="4">
    <location>
        <position position="59"/>
    </location>
</feature>
<evidence type="ECO:0000313" key="9">
    <source>
        <dbReference type="Proteomes" id="UP000018851"/>
    </source>
</evidence>
<dbReference type="InterPro" id="IPR003661">
    <property type="entry name" value="HisK_dim/P_dom"/>
</dbReference>
<keyword evidence="3 4" id="KW-0597">Phosphoprotein</keyword>
<dbReference type="CDD" id="cd00156">
    <property type="entry name" value="REC"/>
    <property type="match status" value="1"/>
</dbReference>
<dbReference type="Proteomes" id="UP000018851">
    <property type="component" value="Chromosome"/>
</dbReference>
<evidence type="ECO:0000256" key="1">
    <source>
        <dbReference type="ARBA" id="ARBA00000085"/>
    </source>
</evidence>
<dbReference type="Pfam" id="PF02518">
    <property type="entry name" value="HATPase_c"/>
    <property type="match status" value="1"/>
</dbReference>
<dbReference type="PANTHER" id="PTHR43065:SF49">
    <property type="entry name" value="HISTIDINE KINASE"/>
    <property type="match status" value="1"/>
</dbReference>
<dbReference type="STRING" id="1123269.NX02_28080"/>
<dbReference type="SUPFAM" id="SSF47384">
    <property type="entry name" value="Homodimeric domain of signal transducing histidine kinase"/>
    <property type="match status" value="1"/>
</dbReference>
<dbReference type="InterPro" id="IPR036890">
    <property type="entry name" value="HATPase_C_sf"/>
</dbReference>
<dbReference type="Pfam" id="PF08448">
    <property type="entry name" value="PAS_4"/>
    <property type="match status" value="1"/>
</dbReference>
<protein>
    <recommendedName>
        <fullName evidence="2">histidine kinase</fullName>
        <ecNumber evidence="2">2.7.13.3</ecNumber>
    </recommendedName>
</protein>
<dbReference type="NCBIfam" id="TIGR00229">
    <property type="entry name" value="sensory_box"/>
    <property type="match status" value="1"/>
</dbReference>
<accession>W0ALK5</accession>
<evidence type="ECO:0000259" key="5">
    <source>
        <dbReference type="PROSITE" id="PS50109"/>
    </source>
</evidence>
<proteinExistence type="predicted"/>
<sequence>MVPMKDVAILHLEDSALDAELVAEHLRADGIDAAIERVWSRGAYVGALAARPFALILADHQLPEFDGDSALAIARETVPATPFIFVSGTLGEDVAVEALKHGATDYVVKRRLERLPRVVRRALAEAAQRVENARVERDLREGEARLRALTDQLPGGMVYQLATSRDGGTRRFLHLSNSYERMTGVPVADVLADPAIAYSRILPEDRPVFAAAEDEALATLSPFDVQARFVRTDGAVCWYRTISTPRVQPDGSLVWDGIQIDISDHKRIEAALAAREARLRFALKAGRLAEASFQIGSEDFSHSEAFPNLFGYPAGTRLTLEQVRAGYHPDDVERIMAERAAILAGGQRFFELEHRVVWPDGSVHWLYGRGEVERDEAGRPIALAAVYLDNSEKKAVEQALRTVNERLEQLVADRTAALAASEARLRSILATSYQYQGLLALDGTVLFCNDTALSAIGLPADAVVDLPFWETPWFIGTEGMPAIIRAMVREAALGTAGRRELRLNLAAGWRWLDFSMRPIRGADGTVTGIVPEAVDITERRQAEEALRQSQKLEAIGQLTGGVAHDFNNLLTPIIGSLDLMHRQKLGGERHRRLIEGALQSAERARTLVQRLLAFARRQPLQPVPVDLDMLIRDMAGLIQSTTGPRIAVTVAVAPGLPPALADANQVEMAILNLSVNARDAMPDGGRLTISADAVAVDGEAPAGLTPGRYVRVSVADTGHGMDAETLARAIEPFFSTKGVGKGTGLGLSMVHGLASQLGGALQIASKPGLGTDATLWLPVSAKPVDRPGEQEPAVAIAAAGRALVVDDEALVRATTSDMLADLGYQVTEAESAEAALVLLDGDGADFDLLVTDHLMSGMSGAELARIAGERWPKMRVLLVSGYADAGDLDTALPTLSKPFRHAQLAASLDDLRGA</sequence>
<feature type="domain" description="Response regulatory" evidence="6">
    <location>
        <begin position="801"/>
        <end position="912"/>
    </location>
</feature>
<feature type="domain" description="PAC" evidence="7">
    <location>
        <begin position="350"/>
        <end position="402"/>
    </location>
</feature>